<dbReference type="Gene3D" id="3.90.1150.10">
    <property type="entry name" value="Aspartate Aminotransferase, domain 1"/>
    <property type="match status" value="1"/>
</dbReference>
<dbReference type="SUPFAM" id="SSF53383">
    <property type="entry name" value="PLP-dependent transferases"/>
    <property type="match status" value="1"/>
</dbReference>
<dbReference type="AlphaFoldDB" id="A0A382LFB7"/>
<dbReference type="GO" id="GO:0005777">
    <property type="term" value="C:peroxisome"/>
    <property type="evidence" value="ECO:0007669"/>
    <property type="project" value="TreeGrafter"/>
</dbReference>
<evidence type="ECO:0000256" key="3">
    <source>
        <dbReference type="ARBA" id="ARBA00022576"/>
    </source>
</evidence>
<name>A0A382LFB7_9ZZZZ</name>
<evidence type="ECO:0000256" key="1">
    <source>
        <dbReference type="ARBA" id="ARBA00001933"/>
    </source>
</evidence>
<dbReference type="GO" id="GO:0019265">
    <property type="term" value="P:glycine biosynthetic process, by transamination of glyoxylate"/>
    <property type="evidence" value="ECO:0007669"/>
    <property type="project" value="TreeGrafter"/>
</dbReference>
<sequence length="172" mass="19284">LPKTFFDWNDQIKTNDLGYFPYTPPMNLLRGLRESVNILMEEGLENVFVRHNRMANAVRAAVSAWGMSPIAKEERWYSDTVTAVKVPEGFDGNEVVRHAYNYYNLALSISLAKIAGQAFRIGHLGDMNELMILTPITGAEMAMKDLKYPIELGSGVAAAQEYLRSTAKPKIK</sequence>
<dbReference type="EMBL" id="UINC01086738">
    <property type="protein sequence ID" value="SVC35468.1"/>
    <property type="molecule type" value="Genomic_DNA"/>
</dbReference>
<comment type="cofactor">
    <cofactor evidence="1">
        <name>pyridoxal 5'-phosphate</name>
        <dbReference type="ChEBI" id="CHEBI:597326"/>
    </cofactor>
</comment>
<evidence type="ECO:0008006" key="7">
    <source>
        <dbReference type="Google" id="ProtNLM"/>
    </source>
</evidence>
<organism evidence="6">
    <name type="scientific">marine metagenome</name>
    <dbReference type="NCBI Taxonomy" id="408172"/>
    <lineage>
        <taxon>unclassified sequences</taxon>
        <taxon>metagenomes</taxon>
        <taxon>ecological metagenomes</taxon>
    </lineage>
</organism>
<evidence type="ECO:0000256" key="5">
    <source>
        <dbReference type="ARBA" id="ARBA00022898"/>
    </source>
</evidence>
<evidence type="ECO:0000256" key="2">
    <source>
        <dbReference type="ARBA" id="ARBA00009236"/>
    </source>
</evidence>
<evidence type="ECO:0000256" key="4">
    <source>
        <dbReference type="ARBA" id="ARBA00022679"/>
    </source>
</evidence>
<evidence type="ECO:0000313" key="6">
    <source>
        <dbReference type="EMBL" id="SVC35468.1"/>
    </source>
</evidence>
<dbReference type="PANTHER" id="PTHR21152">
    <property type="entry name" value="AMINOTRANSFERASE CLASS V"/>
    <property type="match status" value="1"/>
</dbReference>
<gene>
    <name evidence="6" type="ORF">METZ01_LOCUS288322</name>
</gene>
<comment type="similarity">
    <text evidence="2">Belongs to the class-V pyridoxal-phosphate-dependent aminotransferase family.</text>
</comment>
<dbReference type="GO" id="GO:0008453">
    <property type="term" value="F:alanine-glyoxylate transaminase activity"/>
    <property type="evidence" value="ECO:0007669"/>
    <property type="project" value="TreeGrafter"/>
</dbReference>
<accession>A0A382LFB7</accession>
<keyword evidence="4" id="KW-0808">Transferase</keyword>
<keyword evidence="3" id="KW-0032">Aminotransferase</keyword>
<dbReference type="PANTHER" id="PTHR21152:SF24">
    <property type="entry name" value="ALANINE--GLYOXYLATE AMINOTRANSFERASE 1"/>
    <property type="match status" value="1"/>
</dbReference>
<feature type="non-terminal residue" evidence="6">
    <location>
        <position position="1"/>
    </location>
</feature>
<dbReference type="FunFam" id="3.90.1150.10:FF:000031">
    <property type="entry name" value="Serine--glyoxylate aminotransferase"/>
    <property type="match status" value="1"/>
</dbReference>
<dbReference type="InterPro" id="IPR015422">
    <property type="entry name" value="PyrdxlP-dep_Trfase_small"/>
</dbReference>
<proteinExistence type="inferred from homology"/>
<dbReference type="Gene3D" id="3.40.640.10">
    <property type="entry name" value="Type I PLP-dependent aspartate aminotransferase-like (Major domain)"/>
    <property type="match status" value="1"/>
</dbReference>
<dbReference type="GO" id="GO:0004760">
    <property type="term" value="F:L-serine-pyruvate transaminase activity"/>
    <property type="evidence" value="ECO:0007669"/>
    <property type="project" value="TreeGrafter"/>
</dbReference>
<reference evidence="6" key="1">
    <citation type="submission" date="2018-05" db="EMBL/GenBank/DDBJ databases">
        <authorList>
            <person name="Lanie J.A."/>
            <person name="Ng W.-L."/>
            <person name="Kazmierczak K.M."/>
            <person name="Andrzejewski T.M."/>
            <person name="Davidsen T.M."/>
            <person name="Wayne K.J."/>
            <person name="Tettelin H."/>
            <person name="Glass J.I."/>
            <person name="Rusch D."/>
            <person name="Podicherti R."/>
            <person name="Tsui H.-C.T."/>
            <person name="Winkler M.E."/>
        </authorList>
    </citation>
    <scope>NUCLEOTIDE SEQUENCE</scope>
</reference>
<keyword evidence="5" id="KW-0663">Pyridoxal phosphate</keyword>
<dbReference type="InterPro" id="IPR015421">
    <property type="entry name" value="PyrdxlP-dep_Trfase_major"/>
</dbReference>
<protein>
    <recommendedName>
        <fullName evidence="7">Serine--glyoxylate aminotransferase</fullName>
    </recommendedName>
</protein>
<dbReference type="InterPro" id="IPR015424">
    <property type="entry name" value="PyrdxlP-dep_Trfase"/>
</dbReference>